<dbReference type="InterPro" id="IPR038324">
    <property type="entry name" value="Rpb4/RPC9_sf"/>
</dbReference>
<evidence type="ECO:0000256" key="1">
    <source>
        <dbReference type="ARBA" id="ARBA00004123"/>
    </source>
</evidence>
<evidence type="ECO:0000256" key="10">
    <source>
        <dbReference type="ARBA" id="ARBA00043924"/>
    </source>
</evidence>
<keyword evidence="7" id="KW-0472">Membrane</keyword>
<evidence type="ECO:0000256" key="13">
    <source>
        <dbReference type="ARBA" id="ARBA00073026"/>
    </source>
</evidence>
<dbReference type="SMART" id="SM00657">
    <property type="entry name" value="RPOL4c"/>
    <property type="match status" value="1"/>
</dbReference>
<proteinExistence type="inferred from homology"/>
<comment type="similarity">
    <text evidence="3">Belongs to the eukaryotic RPC9 RNA polymerase subunit family.</text>
</comment>
<keyword evidence="6" id="KW-0240">DNA-directed RNA polymerase</keyword>
<protein>
    <recommendedName>
        <fullName evidence="4">DNA-directed RNA polymerase III subunit RPC9</fullName>
    </recommendedName>
    <alternativeName>
        <fullName evidence="13">DNA-directed RNA polymerase III subunit rpc9</fullName>
    </alternativeName>
</protein>
<dbReference type="InterPro" id="IPR006590">
    <property type="entry name" value="RNA_pol_Rpb4/RPC9_core"/>
</dbReference>
<evidence type="ECO:0000256" key="5">
    <source>
        <dbReference type="ARBA" id="ARBA00022475"/>
    </source>
</evidence>
<dbReference type="Gene3D" id="1.20.1250.40">
    <property type="match status" value="1"/>
</dbReference>
<dbReference type="InterPro" id="IPR005574">
    <property type="entry name" value="Rpb4/RPC9"/>
</dbReference>
<keyword evidence="5" id="KW-1003">Cell membrane</keyword>
<dbReference type="PANTHER" id="PTHR15561:SF0">
    <property type="entry name" value="DNA-DIRECTED RNA POLYMERASE III SUBUNIT RPC9"/>
    <property type="match status" value="1"/>
</dbReference>
<keyword evidence="9" id="KW-0539">Nucleus</keyword>
<comment type="function">
    <text evidence="12">DNA-dependent RNA polymerase catalyzes the transcription of DNA into RNA using the four ribonucleoside triphosphates as substrates. Specific peripheric component of RNA polymerase III (Pol III) which synthesizes small non-coding RNAs including 5S rRNA, snRNAs, tRNAs and miRNAs from at least 500 distinct genomic loci. With POLR3H/RPC8 forms a mobile stalk that protrudes from Pol III core and functions primarily in transcription initiation. Pol III plays a key role in sensing and limiting infection by intracellular bacteria and DNA viruses. Acts as nuclear and cytosolic DNA sensor involved in innate immune response. Can sense non-self dsDNA that serves as template for transcription into dsRNA. The non-self RNA polymerase III transcripts, such as Epstein-Barr virus-encoded RNAs (EBERs) induce type I interferon and NF-kappa-B through the RIG-I pathway.</text>
</comment>
<evidence type="ECO:0000256" key="7">
    <source>
        <dbReference type="ARBA" id="ARBA00023136"/>
    </source>
</evidence>
<keyword evidence="8" id="KW-0804">Transcription</keyword>
<evidence type="ECO:0000256" key="6">
    <source>
        <dbReference type="ARBA" id="ARBA00022478"/>
    </source>
</evidence>
<gene>
    <name evidence="14" type="ORF">BC936DRAFT_147916</name>
</gene>
<comment type="caution">
    <text evidence="14">The sequence shown here is derived from an EMBL/GenBank/DDBJ whole genome shotgun (WGS) entry which is preliminary data.</text>
</comment>
<comment type="subcellular location">
    <subcellularLocation>
        <location evidence="2">Cell membrane</location>
        <topology evidence="2">Peripheral membrane protein</topology>
        <orientation evidence="2">Cytoplasmic side</orientation>
    </subcellularLocation>
    <subcellularLocation>
        <location evidence="1">Nucleus</location>
    </subcellularLocation>
</comment>
<evidence type="ECO:0000256" key="2">
    <source>
        <dbReference type="ARBA" id="ARBA00004413"/>
    </source>
</evidence>
<accession>A0A433D479</accession>
<dbReference type="InterPro" id="IPR038846">
    <property type="entry name" value="RPC9"/>
</dbReference>
<dbReference type="FunFam" id="1.20.1250.40:FF:000002">
    <property type="entry name" value="DNA-directed RNA polymerase III subunit RPC9"/>
    <property type="match status" value="1"/>
</dbReference>
<dbReference type="GO" id="GO:0005666">
    <property type="term" value="C:RNA polymerase III complex"/>
    <property type="evidence" value="ECO:0007669"/>
    <property type="project" value="InterPro"/>
</dbReference>
<dbReference type="AlphaFoldDB" id="A0A433D479"/>
<dbReference type="Pfam" id="PF03874">
    <property type="entry name" value="RNA_pol_Rpb4"/>
    <property type="match status" value="1"/>
</dbReference>
<dbReference type="GO" id="GO:0000166">
    <property type="term" value="F:nucleotide binding"/>
    <property type="evidence" value="ECO:0007669"/>
    <property type="project" value="InterPro"/>
</dbReference>
<dbReference type="Proteomes" id="UP000268093">
    <property type="component" value="Unassembled WGS sequence"/>
</dbReference>
<dbReference type="OrthoDB" id="1746530at2759"/>
<name>A0A433D479_9FUNG</name>
<dbReference type="InterPro" id="IPR010997">
    <property type="entry name" value="HRDC-like_sf"/>
</dbReference>
<dbReference type="SUPFAM" id="SSF47819">
    <property type="entry name" value="HRDC-like"/>
    <property type="match status" value="1"/>
</dbReference>
<dbReference type="EMBL" id="RBNI01006972">
    <property type="protein sequence ID" value="RUP45639.1"/>
    <property type="molecule type" value="Genomic_DNA"/>
</dbReference>
<dbReference type="GO" id="GO:0006384">
    <property type="term" value="P:transcription initiation at RNA polymerase III promoter"/>
    <property type="evidence" value="ECO:0007669"/>
    <property type="project" value="InterPro"/>
</dbReference>
<evidence type="ECO:0000313" key="14">
    <source>
        <dbReference type="EMBL" id="RUP45639.1"/>
    </source>
</evidence>
<comment type="subunit">
    <text evidence="11">Component of the RNA polymerase III complex consisting of 17 subunits: a ten-subunit horseshoe-shaped catalytic core composed of POLR3A/RPC1, POLR3B/RPC2, POLR1C/RPAC1, POLR1D/RPAC2, POLR3K/RPC10, POLR2E/RPABC1, POLR2F/RPABC2, POLR2H/RPABC3, POLR2K/RPABC4 and POLR2L/RPABC5; a mobile stalk composed of two subunits POLR3H/RPC8 and CRCP/RPC9, protruding from the core and functioning primarily in transcription initiation; and additional subunits homologous to general transcription factors of the RNA polymerase II machinery, POLR3C/RPC3-POLR3F/RPC6-POLR3G/RPC7 heterotrimer required for transcription initiation and POLR3D/RPC4-POLR3E/RPC5 heterodimer involved in both transcription initiation and termination.</text>
</comment>
<dbReference type="GO" id="GO:0005886">
    <property type="term" value="C:plasma membrane"/>
    <property type="evidence" value="ECO:0007669"/>
    <property type="project" value="UniProtKB-SubCell"/>
</dbReference>
<evidence type="ECO:0000313" key="15">
    <source>
        <dbReference type="Proteomes" id="UP000268093"/>
    </source>
</evidence>
<evidence type="ECO:0000256" key="12">
    <source>
        <dbReference type="ARBA" id="ARBA00045808"/>
    </source>
</evidence>
<sequence>MEVLQPRAAMLSNYEVLNLLREQADEQKQYLAINPTMHFPENLATVQFEVTGYLEKGPCSTQTPEQIEAFLTALDHWKLTKAEKLQILNLRTKSMVELHLIIEECEERFTEEQLEELLQIVQQTLSRDDDMEMVEQNRRVDGELEEEPMEE</sequence>
<evidence type="ECO:0000256" key="4">
    <source>
        <dbReference type="ARBA" id="ARBA00016672"/>
    </source>
</evidence>
<organism evidence="14 15">
    <name type="scientific">Jimgerdemannia flammicorona</name>
    <dbReference type="NCBI Taxonomy" id="994334"/>
    <lineage>
        <taxon>Eukaryota</taxon>
        <taxon>Fungi</taxon>
        <taxon>Fungi incertae sedis</taxon>
        <taxon>Mucoromycota</taxon>
        <taxon>Mucoromycotina</taxon>
        <taxon>Endogonomycetes</taxon>
        <taxon>Endogonales</taxon>
        <taxon>Endogonaceae</taxon>
        <taxon>Jimgerdemannia</taxon>
    </lineage>
</organism>
<evidence type="ECO:0000256" key="11">
    <source>
        <dbReference type="ARBA" id="ARBA00044007"/>
    </source>
</evidence>
<keyword evidence="15" id="KW-1185">Reference proteome</keyword>
<evidence type="ECO:0000256" key="8">
    <source>
        <dbReference type="ARBA" id="ARBA00023163"/>
    </source>
</evidence>
<reference evidence="14 15" key="1">
    <citation type="journal article" date="2018" name="New Phytol.">
        <title>Phylogenomics of Endogonaceae and evolution of mycorrhizas within Mucoromycota.</title>
        <authorList>
            <person name="Chang Y."/>
            <person name="Desiro A."/>
            <person name="Na H."/>
            <person name="Sandor L."/>
            <person name="Lipzen A."/>
            <person name="Clum A."/>
            <person name="Barry K."/>
            <person name="Grigoriev I.V."/>
            <person name="Martin F.M."/>
            <person name="Stajich J.E."/>
            <person name="Smith M.E."/>
            <person name="Bonito G."/>
            <person name="Spatafora J.W."/>
        </authorList>
    </citation>
    <scope>NUCLEOTIDE SEQUENCE [LARGE SCALE GENOMIC DNA]</scope>
    <source>
        <strain evidence="14 15">GMNB39</strain>
    </source>
</reference>
<dbReference type="PANTHER" id="PTHR15561">
    <property type="entry name" value="CALCITONIN GENE-RELATED PEPTIDE-RECEPTOR COMPONENT PROTEIN"/>
    <property type="match status" value="1"/>
</dbReference>
<comment type="function">
    <text evidence="10">Accessory protein for the calcitonin gene-related peptide (CGRP) receptor. It modulates CGRP responsiveness in a variety of tissues.</text>
</comment>
<evidence type="ECO:0000256" key="9">
    <source>
        <dbReference type="ARBA" id="ARBA00023242"/>
    </source>
</evidence>
<evidence type="ECO:0000256" key="3">
    <source>
        <dbReference type="ARBA" id="ARBA00006898"/>
    </source>
</evidence>